<dbReference type="InterPro" id="IPR003347">
    <property type="entry name" value="JmjC_dom"/>
</dbReference>
<sequence>MCDVCDTTIFNLHWVCSKCGFGVCVDCYRMKKKSLHEDDDSDTFSWFKCVKGQVHEPENLMPTQIIPGKALYDVGDIVHSVRTKWGIKANCPCANKQFKKYLVTLNKINPNHILLIQRINSCFILRCVLFFISEKLLIPISKNENKPLQPLPTLAKPSAALQTFNSAILTPVSNNNTGFLRNLLNSSGGKVLHHCLFCYFFFLSFFFFLNQTDNGLKTTPKILDDIFASLVQNRTITDLPKKPQGLTIKPTIMGFDTPHYWLCDNRLLCLQDPNNESNWNVFRECWKQGQPVMVSGVHHKLNADLWRPESFRKEFGQQEVDLVNCRTNEIITGATVGDFWDGFEDISSRLRTEEGEPMVLKLKDWPPGEDFRDMMPSRFDDLMKNIPLPEYTRRGGKLNLASRLPNYFVRPDLGPKMYNAYGLITPEDRKYGTTNLHLDVSDAANVMVYVGIPKGQADQEEEVLKTIQDGDSDELTIKRFTESREKPGALWHIYAAKDTEKIREFLKKVAEEQGQENPVDHDPIHDQSWYLDRSLRKRLHQEYGVQGWAIVQFLGDVVFIPAGAPHQVHNLYSCIKVAEDFVSPEHVKHCFWLTQEFRYLSHTHTNHEDKLQVKNVIYHAVKDAVGILRANESSLSRP</sequence>
<dbReference type="PROSITE" id="PS51184">
    <property type="entry name" value="JMJC"/>
    <property type="match status" value="1"/>
</dbReference>
<keyword evidence="5" id="KW-0560">Oxidoreductase</keyword>
<comment type="cofactor">
    <cofactor evidence="10">
        <name>Fe(2+)</name>
        <dbReference type="ChEBI" id="CHEBI:29033"/>
    </cofactor>
    <text evidence="10">Binds 1 Fe(2+) ion per subunit.</text>
</comment>
<dbReference type="GO" id="GO:0006357">
    <property type="term" value="P:regulation of transcription by RNA polymerase II"/>
    <property type="evidence" value="ECO:0007669"/>
    <property type="project" value="TreeGrafter"/>
</dbReference>
<dbReference type="PANTHER" id="PTHR12549">
    <property type="entry name" value="JMJC DOMAIN-CONTAINING HISTONE DEMETHYLATION PROTEIN"/>
    <property type="match status" value="1"/>
</dbReference>
<dbReference type="AlphaFoldDB" id="A0A8C4VBE5"/>
<name>A0A8C4VBE5_FALTI</name>
<evidence type="ECO:0000256" key="3">
    <source>
        <dbReference type="ARBA" id="ARBA00022490"/>
    </source>
</evidence>
<dbReference type="GO" id="GO:0000785">
    <property type="term" value="C:chromatin"/>
    <property type="evidence" value="ECO:0007669"/>
    <property type="project" value="TreeGrafter"/>
</dbReference>
<dbReference type="GO" id="GO:0005737">
    <property type="term" value="C:cytoplasm"/>
    <property type="evidence" value="ECO:0007669"/>
    <property type="project" value="UniProtKB-SubCell"/>
</dbReference>
<feature type="domain" description="JmjC" evidence="11">
    <location>
        <begin position="375"/>
        <end position="598"/>
    </location>
</feature>
<dbReference type="GO" id="GO:0070988">
    <property type="term" value="P:demethylation"/>
    <property type="evidence" value="ECO:0007669"/>
    <property type="project" value="UniProtKB-UniRule"/>
</dbReference>
<dbReference type="Pfam" id="PF02373">
    <property type="entry name" value="JmjC"/>
    <property type="match status" value="1"/>
</dbReference>
<evidence type="ECO:0000256" key="1">
    <source>
        <dbReference type="ARBA" id="ARBA00004123"/>
    </source>
</evidence>
<keyword evidence="13" id="KW-1185">Reference proteome</keyword>
<comment type="function">
    <text evidence="10">Histone demethylase that specifically demethylates 'Lys-9' of histone H3, thereby playing a central role in histone code.</text>
</comment>
<proteinExistence type="inferred from homology"/>
<evidence type="ECO:0000313" key="12">
    <source>
        <dbReference type="Ensembl" id="ENSFTIP00000022900.1"/>
    </source>
</evidence>
<evidence type="ECO:0000256" key="4">
    <source>
        <dbReference type="ARBA" id="ARBA00022723"/>
    </source>
</evidence>
<evidence type="ECO:0000256" key="7">
    <source>
        <dbReference type="ARBA" id="ARBA00023242"/>
    </source>
</evidence>
<comment type="domain">
    <text evidence="10">The JmjC domain and the C6-type zinc-finger are required for the demethylation activity.</text>
</comment>
<dbReference type="GO" id="GO:0031490">
    <property type="term" value="F:chromatin DNA binding"/>
    <property type="evidence" value="ECO:0007669"/>
    <property type="project" value="TreeGrafter"/>
</dbReference>
<keyword evidence="3" id="KW-0963">Cytoplasm</keyword>
<keyword evidence="7 10" id="KW-0539">Nucleus</keyword>
<dbReference type="PANTHER" id="PTHR12549:SF7">
    <property type="entry name" value="LYSINE-SPECIFIC DEMETHYLASE 3A"/>
    <property type="match status" value="1"/>
</dbReference>
<comment type="catalytic activity">
    <reaction evidence="9 10">
        <text>N(6),N(6)-dimethyl-L-lysyl(9)-[histone H3] + 2 2-oxoglutarate + 2 O2 = L-lysyl(9)-[histone H3] + 2 formaldehyde + 2 succinate + 2 CO2</text>
        <dbReference type="Rhea" id="RHEA:60188"/>
        <dbReference type="Rhea" id="RHEA-COMP:15541"/>
        <dbReference type="Rhea" id="RHEA-COMP:15546"/>
        <dbReference type="ChEBI" id="CHEBI:15379"/>
        <dbReference type="ChEBI" id="CHEBI:16526"/>
        <dbReference type="ChEBI" id="CHEBI:16810"/>
        <dbReference type="ChEBI" id="CHEBI:16842"/>
        <dbReference type="ChEBI" id="CHEBI:29969"/>
        <dbReference type="ChEBI" id="CHEBI:30031"/>
        <dbReference type="ChEBI" id="CHEBI:61976"/>
        <dbReference type="EC" id="1.14.11.65"/>
    </reaction>
</comment>
<dbReference type="GO" id="GO:0000118">
    <property type="term" value="C:histone deacetylase complex"/>
    <property type="evidence" value="ECO:0007669"/>
    <property type="project" value="UniProtKB-UniRule"/>
</dbReference>
<comment type="subcellular location">
    <subcellularLocation>
        <location evidence="2">Cytoplasm</location>
    </subcellularLocation>
    <subcellularLocation>
        <location evidence="1 10">Nucleus</location>
    </subcellularLocation>
</comment>
<dbReference type="InterPro" id="IPR045109">
    <property type="entry name" value="LSDs-like"/>
</dbReference>
<evidence type="ECO:0000256" key="9">
    <source>
        <dbReference type="ARBA" id="ARBA00047648"/>
    </source>
</evidence>
<evidence type="ECO:0000256" key="8">
    <source>
        <dbReference type="ARBA" id="ARBA00037987"/>
    </source>
</evidence>
<dbReference type="SMART" id="SM00558">
    <property type="entry name" value="JmjC"/>
    <property type="match status" value="1"/>
</dbReference>
<dbReference type="FunFam" id="2.60.120.650:FF:000004">
    <property type="entry name" value="Putative lysine-specific demethylase 3B"/>
    <property type="match status" value="1"/>
</dbReference>
<accession>A0A8C4VBE5</accession>
<reference evidence="12" key="1">
    <citation type="submission" date="2025-08" db="UniProtKB">
        <authorList>
            <consortium name="Ensembl"/>
        </authorList>
    </citation>
    <scope>IDENTIFICATION</scope>
</reference>
<dbReference type="SUPFAM" id="SSF51197">
    <property type="entry name" value="Clavaminate synthase-like"/>
    <property type="match status" value="1"/>
</dbReference>
<dbReference type="GO" id="GO:0046872">
    <property type="term" value="F:metal ion binding"/>
    <property type="evidence" value="ECO:0007669"/>
    <property type="project" value="UniProtKB-UniRule"/>
</dbReference>
<dbReference type="EC" id="1.14.11.65" evidence="10"/>
<evidence type="ECO:0000313" key="13">
    <source>
        <dbReference type="Proteomes" id="UP000694562"/>
    </source>
</evidence>
<dbReference type="GO" id="GO:0140683">
    <property type="term" value="F:histone H3K9me/H3K9me2 demethylase activity"/>
    <property type="evidence" value="ECO:0007669"/>
    <property type="project" value="UniProtKB-EC"/>
</dbReference>
<comment type="similarity">
    <text evidence="8 10">Belongs to the JHDM2 histone demethylase family.</text>
</comment>
<evidence type="ECO:0000256" key="6">
    <source>
        <dbReference type="ARBA" id="ARBA00023004"/>
    </source>
</evidence>
<evidence type="ECO:0000259" key="11">
    <source>
        <dbReference type="PROSITE" id="PS51184"/>
    </source>
</evidence>
<reference evidence="12" key="2">
    <citation type="submission" date="2025-09" db="UniProtKB">
        <authorList>
            <consortium name="Ensembl"/>
        </authorList>
    </citation>
    <scope>IDENTIFICATION</scope>
</reference>
<dbReference type="GO" id="GO:0003712">
    <property type="term" value="F:transcription coregulator activity"/>
    <property type="evidence" value="ECO:0007669"/>
    <property type="project" value="TreeGrafter"/>
</dbReference>
<keyword evidence="6 10" id="KW-0408">Iron</keyword>
<organism evidence="12 13">
    <name type="scientific">Falco tinnunculus</name>
    <name type="common">Common kestrel</name>
    <dbReference type="NCBI Taxonomy" id="100819"/>
    <lineage>
        <taxon>Eukaryota</taxon>
        <taxon>Metazoa</taxon>
        <taxon>Chordata</taxon>
        <taxon>Craniata</taxon>
        <taxon>Vertebrata</taxon>
        <taxon>Euteleostomi</taxon>
        <taxon>Archelosauria</taxon>
        <taxon>Archosauria</taxon>
        <taxon>Dinosauria</taxon>
        <taxon>Saurischia</taxon>
        <taxon>Theropoda</taxon>
        <taxon>Coelurosauria</taxon>
        <taxon>Aves</taxon>
        <taxon>Neognathae</taxon>
        <taxon>Neoaves</taxon>
        <taxon>Telluraves</taxon>
        <taxon>Australaves</taxon>
        <taxon>Falconiformes</taxon>
        <taxon>Falconidae</taxon>
        <taxon>Falco</taxon>
    </lineage>
</organism>
<dbReference type="Gene3D" id="2.60.120.650">
    <property type="entry name" value="Cupin"/>
    <property type="match status" value="1"/>
</dbReference>
<keyword evidence="4 10" id="KW-0479">Metal-binding</keyword>
<evidence type="ECO:0000256" key="10">
    <source>
        <dbReference type="RuleBase" id="RU369087"/>
    </source>
</evidence>
<protein>
    <recommendedName>
        <fullName evidence="10">Lysine-specific demethylase</fullName>
        <ecNumber evidence="10">1.14.11.65</ecNumber>
    </recommendedName>
</protein>
<comment type="domain">
    <text evidence="10">Leu-Xaa-Xaa-Leu-Leu (LXXLL) motifs are known to mediate the association with nuclear receptors.</text>
</comment>
<dbReference type="Proteomes" id="UP000694562">
    <property type="component" value="Unplaced"/>
</dbReference>
<evidence type="ECO:0000256" key="2">
    <source>
        <dbReference type="ARBA" id="ARBA00004496"/>
    </source>
</evidence>
<evidence type="ECO:0000256" key="5">
    <source>
        <dbReference type="ARBA" id="ARBA00023002"/>
    </source>
</evidence>
<dbReference type="Ensembl" id="ENSFTIT00000023851.1">
    <property type="protein sequence ID" value="ENSFTIP00000022900.1"/>
    <property type="gene ID" value="ENSFTIG00000014490.1"/>
</dbReference>